<dbReference type="PROSITE" id="PS00751">
    <property type="entry name" value="TCP1_2"/>
    <property type="match status" value="1"/>
</dbReference>
<dbReference type="InterPro" id="IPR027409">
    <property type="entry name" value="GroEL-like_apical_dom_sf"/>
</dbReference>
<keyword evidence="3 5" id="KW-0067">ATP-binding</keyword>
<dbReference type="Proteomes" id="UP000027075">
    <property type="component" value="Chromosome"/>
</dbReference>
<evidence type="ECO:0000256" key="2">
    <source>
        <dbReference type="ARBA" id="ARBA00022741"/>
    </source>
</evidence>
<keyword evidence="2 5" id="KW-0547">Nucleotide-binding</keyword>
<dbReference type="CDD" id="cd03343">
    <property type="entry name" value="cpn60"/>
    <property type="match status" value="1"/>
</dbReference>
<keyword evidence="10" id="KW-1185">Reference proteome</keyword>
<dbReference type="InterPro" id="IPR054827">
    <property type="entry name" value="thermosome_alpha"/>
</dbReference>
<dbReference type="Proteomes" id="UP000299011">
    <property type="component" value="Chromosome"/>
</dbReference>
<comment type="similarity">
    <text evidence="1 5">Belongs to the TCP-1 chaperonin family.</text>
</comment>
<dbReference type="EMBL" id="AOLO01000007">
    <property type="protein sequence ID" value="EMA02569.1"/>
    <property type="molecule type" value="Genomic_DNA"/>
</dbReference>
<evidence type="ECO:0000313" key="12">
    <source>
        <dbReference type="Proteomes" id="UP000299011"/>
    </source>
</evidence>
<dbReference type="OrthoDB" id="9362at2157"/>
<dbReference type="GO" id="GO:0016887">
    <property type="term" value="F:ATP hydrolysis activity"/>
    <property type="evidence" value="ECO:0007669"/>
    <property type="project" value="InterPro"/>
</dbReference>
<dbReference type="SUPFAM" id="SSF52029">
    <property type="entry name" value="GroEL apical domain-like"/>
    <property type="match status" value="1"/>
</dbReference>
<reference evidence="9 12" key="3">
    <citation type="submission" date="2019-04" db="EMBL/GenBank/DDBJ databases">
        <title>Methylomes of two halophilic Archaea, Haloarcula marismortui and Haloferax mediterranei.</title>
        <authorList>
            <person name="DasSarma S."/>
            <person name="DasSarma P."/>
            <person name="DasSarma S."/>
            <person name="Fomenkov A."/>
            <person name="Vincze T."/>
            <person name="Anton B.P."/>
            <person name="Roberts R.J."/>
        </authorList>
    </citation>
    <scope>NUCLEOTIDE SEQUENCE [LARGE SCALE GENOMIC DNA]</scope>
    <source>
        <strain evidence="9">ATCC 33500</strain>
        <strain evidence="12">ATCC 33500 / DSM 1411 / JCM 8866 / NBRC 14739 / NCIMB 2177 / R-4</strain>
    </source>
</reference>
<evidence type="ECO:0000313" key="8">
    <source>
        <dbReference type="EMBL" id="EMA02569.1"/>
    </source>
</evidence>
<dbReference type="InterPro" id="IPR012714">
    <property type="entry name" value="Thermosome_arc"/>
</dbReference>
<dbReference type="EMBL" id="CP007551">
    <property type="protein sequence ID" value="AHZ22434.1"/>
    <property type="molecule type" value="Genomic_DNA"/>
</dbReference>
<dbReference type="FunFam" id="1.10.560.10:FF:000017">
    <property type="entry name" value="T-complex protein 1 subunit eta"/>
    <property type="match status" value="1"/>
</dbReference>
<dbReference type="InterPro" id="IPR002194">
    <property type="entry name" value="Chaperonin_TCP-1_CS"/>
</dbReference>
<evidence type="ECO:0000256" key="6">
    <source>
        <dbReference type="SAM" id="MobiDB-lite"/>
    </source>
</evidence>
<keyword evidence="4 5" id="KW-0143">Chaperone</keyword>
<protein>
    <submittedName>
        <fullName evidence="7">Thermosome subunit</fullName>
    </submittedName>
    <submittedName>
        <fullName evidence="8">Thermosome, beta subunit</fullName>
    </submittedName>
</protein>
<dbReference type="NCBIfam" id="NF041083">
    <property type="entry name" value="thermosome_beta"/>
    <property type="match status" value="1"/>
</dbReference>
<dbReference type="GO" id="GO:0032991">
    <property type="term" value="C:protein-containing complex"/>
    <property type="evidence" value="ECO:0007669"/>
    <property type="project" value="UniProtKB-ARBA"/>
</dbReference>
<dbReference type="InterPro" id="IPR027413">
    <property type="entry name" value="GROEL-like_equatorial_sf"/>
</dbReference>
<dbReference type="Pfam" id="PF00118">
    <property type="entry name" value="Cpn60_TCP1"/>
    <property type="match status" value="1"/>
</dbReference>
<evidence type="ECO:0000256" key="3">
    <source>
        <dbReference type="ARBA" id="ARBA00022840"/>
    </source>
</evidence>
<dbReference type="GeneID" id="40155787"/>
<dbReference type="Gene3D" id="3.30.260.10">
    <property type="entry name" value="TCP-1-like chaperonin intermediate domain"/>
    <property type="match status" value="1"/>
</dbReference>
<feature type="region of interest" description="Disordered" evidence="6">
    <location>
        <begin position="519"/>
        <end position="544"/>
    </location>
</feature>
<dbReference type="NCBIfam" id="NF041082">
    <property type="entry name" value="thermosome_alpha"/>
    <property type="match status" value="1"/>
</dbReference>
<evidence type="ECO:0000313" key="9">
    <source>
        <dbReference type="EMBL" id="QCQ76591.1"/>
    </source>
</evidence>
<dbReference type="AlphaFoldDB" id="M0J3K4"/>
<sequence length="544" mass="57774">MIIMGEDAQRVKDRDAQAYNIRAARAVAEAVRSTLGPKGMDKMLVDSMGDVTITNDGVTILKEMDIDNPTAEMIVEVAETQEDEAGDGTTTAVAIAGELLKNAEDLLEQDIHPTAIIRGFNLASEKAREEVDDIAEQVEPDDEDLLKKVAETSMTGKSSELNKELLADLIVRAVKQVTVEAHDGSHVVDLENISLETQTGRSASESELLTGAVIDKDPVHDDMPVQFDEADVLLLNEPVEVEETDIDTNVSIESPDQLQKFLDQEEAQLKEKVDQIVDSGADVVFCQKGIDDLAQHFLAKKGILAVRRTKKSDIKFLKNITGAAIVSDLDSIEDAALGRASIRRDGDDELFYVEGIGEDVHGVTLLLRGSTDHVVDELERGVQDALDVVASTVADGRVLAGGGAIEVELASRLRNYADSVSGREQLAVEAFADALELVPRVLAENAGLDSIDTLVDLRAAHEEGQVRAGLNVFTGEVEDAFDAGVVETAHAKEQAVASASEAANLVLKIDDIIAAGDLSTGGDDDEGGAPAGGMGGMGGMGGAM</sequence>
<dbReference type="GO" id="GO:0005737">
    <property type="term" value="C:cytoplasm"/>
    <property type="evidence" value="ECO:0007669"/>
    <property type="project" value="UniProtKB-ARBA"/>
</dbReference>
<dbReference type="EMBL" id="CP039139">
    <property type="protein sequence ID" value="QCQ76591.1"/>
    <property type="molecule type" value="Genomic_DNA"/>
</dbReference>
<dbReference type="Proteomes" id="UP000011603">
    <property type="component" value="Unassembled WGS sequence"/>
</dbReference>
<dbReference type="SUPFAM" id="SSF48592">
    <property type="entry name" value="GroEL equatorial domain-like"/>
    <property type="match status" value="1"/>
</dbReference>
<dbReference type="PRINTS" id="PR00304">
    <property type="entry name" value="TCOMPLEXTCP1"/>
</dbReference>
<dbReference type="InterPro" id="IPR027410">
    <property type="entry name" value="TCP-1-like_intermed_sf"/>
</dbReference>
<dbReference type="PANTHER" id="PTHR11353">
    <property type="entry name" value="CHAPERONIN"/>
    <property type="match status" value="1"/>
</dbReference>
<dbReference type="RefSeq" id="WP_004057997.1">
    <property type="nucleotide sequence ID" value="NC_017941.2"/>
</dbReference>
<dbReference type="PaxDb" id="523841-HFX_0422"/>
<dbReference type="InterPro" id="IPR017998">
    <property type="entry name" value="Chaperone_TCP-1"/>
</dbReference>
<evidence type="ECO:0000313" key="7">
    <source>
        <dbReference type="EMBL" id="AHZ22434.1"/>
    </source>
</evidence>
<reference evidence="8 10" key="1">
    <citation type="journal article" date="2014" name="PLoS Genet.">
        <title>Phylogenetically driven sequencing of extremely halophilic archaea reveals strategies for static and dynamic osmo-response.</title>
        <authorList>
            <person name="Becker E.A."/>
            <person name="Seitzer P.M."/>
            <person name="Tritt A."/>
            <person name="Larsen D."/>
            <person name="Krusor M."/>
            <person name="Yao A.I."/>
            <person name="Wu D."/>
            <person name="Madern D."/>
            <person name="Eisen J.A."/>
            <person name="Darling A.E."/>
            <person name="Facciotti M.T."/>
        </authorList>
    </citation>
    <scope>NUCLEOTIDE SEQUENCE [LARGE SCALE GENOMIC DNA]</scope>
    <source>
        <strain evidence="8">ATCC 33500</strain>
        <strain evidence="10">ATCC 33500 / DSM 1411 / JCM 8866 / NBRC 14739 / NCIMB 2177 / R-4</strain>
    </source>
</reference>
<dbReference type="GO" id="GO:0051082">
    <property type="term" value="F:unfolded protein binding"/>
    <property type="evidence" value="ECO:0007669"/>
    <property type="project" value="InterPro"/>
</dbReference>
<dbReference type="GO" id="GO:0005524">
    <property type="term" value="F:ATP binding"/>
    <property type="evidence" value="ECO:0007669"/>
    <property type="project" value="UniProtKB-KW"/>
</dbReference>
<evidence type="ECO:0000256" key="4">
    <source>
        <dbReference type="ARBA" id="ARBA00023186"/>
    </source>
</evidence>
<dbReference type="PATRIC" id="fig|523841.21.peg.1682"/>
<name>M0J3K4_HALMT</name>
<reference evidence="7 11" key="2">
    <citation type="submission" date="2014-04" db="EMBL/GenBank/DDBJ databases">
        <title>Transcriptional profiles of Haloferax mediterranei on the basis of nitrogen availability.</title>
        <authorList>
            <person name="Bautista V."/>
        </authorList>
    </citation>
    <scope>NUCLEOTIDE SEQUENCE [LARGE SCALE GENOMIC DNA]</scope>
    <source>
        <strain evidence="7">ATCC 33500</strain>
        <strain evidence="11">ATCC 33500 / DSM 1411 / JCM 8866 / NBRC 14739 / NCIMB 2177 / R-4</strain>
    </source>
</reference>
<dbReference type="PROSITE" id="PS00750">
    <property type="entry name" value="TCP1_1"/>
    <property type="match status" value="1"/>
</dbReference>
<organism evidence="8 10">
    <name type="scientific">Haloferax mediterranei (strain ATCC 33500 / DSM 1411 / JCM 8866 / NBRC 14739 / NCIMB 2177 / R-4)</name>
    <name type="common">Halobacterium mediterranei</name>
    <dbReference type="NCBI Taxonomy" id="523841"/>
    <lineage>
        <taxon>Archaea</taxon>
        <taxon>Methanobacteriati</taxon>
        <taxon>Methanobacteriota</taxon>
        <taxon>Stenosarchaea group</taxon>
        <taxon>Halobacteria</taxon>
        <taxon>Halobacteriales</taxon>
        <taxon>Haloferacaceae</taxon>
        <taxon>Haloferax</taxon>
    </lineage>
</organism>
<evidence type="ECO:0000256" key="5">
    <source>
        <dbReference type="RuleBase" id="RU004187"/>
    </source>
</evidence>
<evidence type="ECO:0000313" key="11">
    <source>
        <dbReference type="Proteomes" id="UP000027075"/>
    </source>
</evidence>
<evidence type="ECO:0000313" key="10">
    <source>
        <dbReference type="Proteomes" id="UP000011603"/>
    </source>
</evidence>
<dbReference type="InterPro" id="IPR002423">
    <property type="entry name" value="Cpn60/GroEL/TCP-1"/>
</dbReference>
<dbReference type="NCBIfam" id="TIGR02339">
    <property type="entry name" value="thermosome_arch"/>
    <property type="match status" value="1"/>
</dbReference>
<proteinExistence type="inferred from homology"/>
<dbReference type="PROSITE" id="PS00995">
    <property type="entry name" value="TCP1_3"/>
    <property type="match status" value="1"/>
</dbReference>
<feature type="compositionally biased region" description="Gly residues" evidence="6">
    <location>
        <begin position="529"/>
        <end position="544"/>
    </location>
</feature>
<dbReference type="Gene3D" id="1.10.560.10">
    <property type="entry name" value="GroEL-like equatorial domain"/>
    <property type="match status" value="1"/>
</dbReference>
<dbReference type="GO" id="GO:0140662">
    <property type="term" value="F:ATP-dependent protein folding chaperone"/>
    <property type="evidence" value="ECO:0007669"/>
    <property type="project" value="InterPro"/>
</dbReference>
<accession>M0J3K4</accession>
<dbReference type="SUPFAM" id="SSF54849">
    <property type="entry name" value="GroEL-intermediate domain like"/>
    <property type="match status" value="1"/>
</dbReference>
<dbReference type="Gene3D" id="3.50.7.10">
    <property type="entry name" value="GroEL"/>
    <property type="match status" value="1"/>
</dbReference>
<gene>
    <name evidence="7" type="ORF">BM92_07150</name>
    <name evidence="8" type="ORF">C439_08300</name>
    <name evidence="9" type="ORF">E6P09_05180</name>
</gene>
<dbReference type="InterPro" id="IPR053374">
    <property type="entry name" value="TCP-1_chaperonin"/>
</dbReference>
<evidence type="ECO:0000256" key="1">
    <source>
        <dbReference type="ARBA" id="ARBA00008020"/>
    </source>
</evidence>